<dbReference type="EMBL" id="JAWJWF010000002">
    <property type="protein sequence ID" value="KAK6637990.1"/>
    <property type="molecule type" value="Genomic_DNA"/>
</dbReference>
<feature type="compositionally biased region" description="Polar residues" evidence="1">
    <location>
        <begin position="172"/>
        <end position="181"/>
    </location>
</feature>
<protein>
    <submittedName>
        <fullName evidence="2">Uncharacterized protein</fullName>
    </submittedName>
</protein>
<feature type="compositionally biased region" description="Basic and acidic residues" evidence="1">
    <location>
        <begin position="324"/>
        <end position="333"/>
    </location>
</feature>
<evidence type="ECO:0000313" key="3">
    <source>
        <dbReference type="Proteomes" id="UP001359485"/>
    </source>
</evidence>
<evidence type="ECO:0000313" key="2">
    <source>
        <dbReference type="EMBL" id="KAK6637990.1"/>
    </source>
</evidence>
<name>A0ABR1BCN4_POLSC</name>
<gene>
    <name evidence="2" type="ORF">RUM44_008414</name>
</gene>
<evidence type="ECO:0000256" key="1">
    <source>
        <dbReference type="SAM" id="MobiDB-lite"/>
    </source>
</evidence>
<dbReference type="Proteomes" id="UP001359485">
    <property type="component" value="Unassembled WGS sequence"/>
</dbReference>
<keyword evidence="3" id="KW-1185">Reference proteome</keyword>
<comment type="caution">
    <text evidence="2">The sequence shown here is derived from an EMBL/GenBank/DDBJ whole genome shotgun (WGS) entry which is preliminary data.</text>
</comment>
<proteinExistence type="predicted"/>
<feature type="region of interest" description="Disordered" evidence="1">
    <location>
        <begin position="484"/>
        <end position="515"/>
    </location>
</feature>
<feature type="compositionally biased region" description="Basic and acidic residues" evidence="1">
    <location>
        <begin position="365"/>
        <end position="382"/>
    </location>
</feature>
<feature type="compositionally biased region" description="Basic and acidic residues" evidence="1">
    <location>
        <begin position="621"/>
        <end position="630"/>
    </location>
</feature>
<feature type="compositionally biased region" description="Basic and acidic residues" evidence="1">
    <location>
        <begin position="252"/>
        <end position="274"/>
    </location>
</feature>
<feature type="compositionally biased region" description="Low complexity" evidence="1">
    <location>
        <begin position="240"/>
        <end position="251"/>
    </location>
</feature>
<feature type="region of interest" description="Disordered" evidence="1">
    <location>
        <begin position="324"/>
        <end position="390"/>
    </location>
</feature>
<feature type="compositionally biased region" description="Low complexity" evidence="1">
    <location>
        <begin position="275"/>
        <end position="286"/>
    </location>
</feature>
<accession>A0ABR1BCN4</accession>
<reference evidence="2 3" key="1">
    <citation type="submission" date="2023-09" db="EMBL/GenBank/DDBJ databases">
        <title>Genomes of two closely related lineages of the louse Polyplax serrata with different host specificities.</title>
        <authorList>
            <person name="Martinu J."/>
            <person name="Tarabai H."/>
            <person name="Stefka J."/>
            <person name="Hypsa V."/>
        </authorList>
    </citation>
    <scope>NUCLEOTIDE SEQUENCE [LARGE SCALE GENOMIC DNA]</scope>
    <source>
        <strain evidence="2">98ZLc_SE</strain>
    </source>
</reference>
<organism evidence="2 3">
    <name type="scientific">Polyplax serrata</name>
    <name type="common">Common mouse louse</name>
    <dbReference type="NCBI Taxonomy" id="468196"/>
    <lineage>
        <taxon>Eukaryota</taxon>
        <taxon>Metazoa</taxon>
        <taxon>Ecdysozoa</taxon>
        <taxon>Arthropoda</taxon>
        <taxon>Hexapoda</taxon>
        <taxon>Insecta</taxon>
        <taxon>Pterygota</taxon>
        <taxon>Neoptera</taxon>
        <taxon>Paraneoptera</taxon>
        <taxon>Psocodea</taxon>
        <taxon>Troctomorpha</taxon>
        <taxon>Phthiraptera</taxon>
        <taxon>Anoplura</taxon>
        <taxon>Polyplacidae</taxon>
        <taxon>Polyplax</taxon>
    </lineage>
</organism>
<feature type="region of interest" description="Disordered" evidence="1">
    <location>
        <begin position="612"/>
        <end position="632"/>
    </location>
</feature>
<feature type="region of interest" description="Disordered" evidence="1">
    <location>
        <begin position="35"/>
        <end position="304"/>
    </location>
</feature>
<feature type="compositionally biased region" description="Low complexity" evidence="1">
    <location>
        <begin position="334"/>
        <end position="344"/>
    </location>
</feature>
<sequence length="660" mass="73123">MNKLDICGALVSKTIKKSHTEHETKETNITDSIISSYGVGPTDDKGRPLFGLQALRRPKGKPDTETDGYLPKEPNSPVDIRDSSGRAFFGLKALRAPKRDPDYPDSPTTKDTYRKHSIDSPRQGSPTTGDYDDGEVNRLMSEPGQSLKDMIRKHERLMDDDEDERRPGDKMTSYSTSTVIRSSAIRRPDGIVSVRKNVVRGETTAKDDEEPQTRVTTEEYSYETPENLDADEPYGRKSIRNITSRSSTSDSIQDRSRTTRRSVSPERRSPDRHPPLSSSRPSSRTSIGDYPDPKSPTCRKSISDRLTQLSKKFSNDSLDRNLDVREVTTDSHHSTYTRTTSTHRSSIDGSTSPLNDTPRYGQENGKPDRRFSSTLRDNENGYRRGSSTPIEDVKETLYRKFSGSEDIEHTVPSFTRVGKGGSVKALSQKFQQAAAEAETPKTGVSSYPKAGLILRSTSFKQTNGELTPSDSPGLKQSISMEVRVGSPTRSGGTHTSHTDYPTDRSWSPSRGDTCDRRVITQTTTEIRSDGGRSFLGNSSKVTGVQDILNRMRAADQENDSDDTANDSEARSLLNKFLGASVMMTGMEPLVKASGATSSTLVSQAERQRILDSPSRNGYKVRQHDDIRSNDDPPLLWSLPNCRLYGVVSSPTCPLASQDLR</sequence>